<keyword evidence="3" id="KW-1185">Reference proteome</keyword>
<protein>
    <submittedName>
        <fullName evidence="2">Uncharacterized protein</fullName>
    </submittedName>
</protein>
<comment type="caution">
    <text evidence="2">The sequence shown here is derived from an EMBL/GenBank/DDBJ whole genome shotgun (WGS) entry which is preliminary data.</text>
</comment>
<evidence type="ECO:0000313" key="2">
    <source>
        <dbReference type="EMBL" id="PWA66385.1"/>
    </source>
</evidence>
<feature type="region of interest" description="Disordered" evidence="1">
    <location>
        <begin position="40"/>
        <end position="62"/>
    </location>
</feature>
<accession>A0A2U1MYP8</accession>
<name>A0A2U1MYP8_ARTAN</name>
<organism evidence="2 3">
    <name type="scientific">Artemisia annua</name>
    <name type="common">Sweet wormwood</name>
    <dbReference type="NCBI Taxonomy" id="35608"/>
    <lineage>
        <taxon>Eukaryota</taxon>
        <taxon>Viridiplantae</taxon>
        <taxon>Streptophyta</taxon>
        <taxon>Embryophyta</taxon>
        <taxon>Tracheophyta</taxon>
        <taxon>Spermatophyta</taxon>
        <taxon>Magnoliopsida</taxon>
        <taxon>eudicotyledons</taxon>
        <taxon>Gunneridae</taxon>
        <taxon>Pentapetalae</taxon>
        <taxon>asterids</taxon>
        <taxon>campanulids</taxon>
        <taxon>Asterales</taxon>
        <taxon>Asteraceae</taxon>
        <taxon>Asteroideae</taxon>
        <taxon>Anthemideae</taxon>
        <taxon>Artemisiinae</taxon>
        <taxon>Artemisia</taxon>
    </lineage>
</organism>
<sequence>MYAKSLFVIFHTSDVHAATDSLKPDVVSYTEPEVVEIDTGVQTVKVEHVSPPTTGDTGDIQEDQGLKDIALTDVGVPDSTVEAPRTGESQTYVEHSVYTYERLT</sequence>
<dbReference type="Proteomes" id="UP000245207">
    <property type="component" value="Unassembled WGS sequence"/>
</dbReference>
<dbReference type="AlphaFoldDB" id="A0A2U1MYP8"/>
<dbReference type="EMBL" id="PKPP01004038">
    <property type="protein sequence ID" value="PWA66385.1"/>
    <property type="molecule type" value="Genomic_DNA"/>
</dbReference>
<evidence type="ECO:0000256" key="1">
    <source>
        <dbReference type="SAM" id="MobiDB-lite"/>
    </source>
</evidence>
<proteinExistence type="predicted"/>
<gene>
    <name evidence="2" type="ORF">CTI12_AA327790</name>
</gene>
<reference evidence="2 3" key="1">
    <citation type="journal article" date="2018" name="Mol. Plant">
        <title>The genome of Artemisia annua provides insight into the evolution of Asteraceae family and artemisinin biosynthesis.</title>
        <authorList>
            <person name="Shen Q."/>
            <person name="Zhang L."/>
            <person name="Liao Z."/>
            <person name="Wang S."/>
            <person name="Yan T."/>
            <person name="Shi P."/>
            <person name="Liu M."/>
            <person name="Fu X."/>
            <person name="Pan Q."/>
            <person name="Wang Y."/>
            <person name="Lv Z."/>
            <person name="Lu X."/>
            <person name="Zhang F."/>
            <person name="Jiang W."/>
            <person name="Ma Y."/>
            <person name="Chen M."/>
            <person name="Hao X."/>
            <person name="Li L."/>
            <person name="Tang Y."/>
            <person name="Lv G."/>
            <person name="Zhou Y."/>
            <person name="Sun X."/>
            <person name="Brodelius P.E."/>
            <person name="Rose J.K.C."/>
            <person name="Tang K."/>
        </authorList>
    </citation>
    <scope>NUCLEOTIDE SEQUENCE [LARGE SCALE GENOMIC DNA]</scope>
    <source>
        <strain evidence="3">cv. Huhao1</strain>
        <tissue evidence="2">Leaf</tissue>
    </source>
</reference>
<evidence type="ECO:0000313" key="3">
    <source>
        <dbReference type="Proteomes" id="UP000245207"/>
    </source>
</evidence>